<protein>
    <submittedName>
        <fullName evidence="2">Alkylglycerol monooxygenase-like</fullName>
    </submittedName>
</protein>
<proteinExistence type="predicted"/>
<feature type="transmembrane region" description="Helical" evidence="1">
    <location>
        <begin position="77"/>
        <end position="100"/>
    </location>
</feature>
<evidence type="ECO:0000256" key="1">
    <source>
        <dbReference type="SAM" id="Phobius"/>
    </source>
</evidence>
<keyword evidence="2" id="KW-0503">Monooxygenase</keyword>
<comment type="caution">
    <text evidence="2">The sequence shown here is derived from an EMBL/GenBank/DDBJ whole genome shotgun (WGS) entry which is preliminary data.</text>
</comment>
<dbReference type="EMBL" id="MNPL01011081">
    <property type="protein sequence ID" value="OQR72769.1"/>
    <property type="molecule type" value="Genomic_DNA"/>
</dbReference>
<reference evidence="2 3" key="1">
    <citation type="journal article" date="2017" name="Gigascience">
        <title>Draft genome of the honey bee ectoparasitic mite, Tropilaelaps mercedesae, is shaped by the parasitic life history.</title>
        <authorList>
            <person name="Dong X."/>
            <person name="Armstrong S.D."/>
            <person name="Xia D."/>
            <person name="Makepeace B.L."/>
            <person name="Darby A.C."/>
            <person name="Kadowaki T."/>
        </authorList>
    </citation>
    <scope>NUCLEOTIDE SEQUENCE [LARGE SCALE GENOMIC DNA]</scope>
    <source>
        <strain evidence="2">Wuxi-XJTLU</strain>
    </source>
</reference>
<feature type="transmembrane region" description="Helical" evidence="1">
    <location>
        <begin position="46"/>
        <end position="65"/>
    </location>
</feature>
<keyword evidence="1" id="KW-1133">Transmembrane helix</keyword>
<accession>A0A1V9XGZ5</accession>
<name>A0A1V9XGZ5_9ACAR</name>
<evidence type="ECO:0000313" key="2">
    <source>
        <dbReference type="EMBL" id="OQR72769.1"/>
    </source>
</evidence>
<dbReference type="GO" id="GO:0004497">
    <property type="term" value="F:monooxygenase activity"/>
    <property type="evidence" value="ECO:0007669"/>
    <property type="project" value="UniProtKB-KW"/>
</dbReference>
<dbReference type="AlphaFoldDB" id="A0A1V9XGZ5"/>
<keyword evidence="1" id="KW-0472">Membrane</keyword>
<keyword evidence="2" id="KW-0560">Oxidoreductase</keyword>
<sequence length="173" mass="20115">MDSWTNKLQCLIKGPGWEPGSPWTGYPEKVPGPEPSKEPVFRKLSWYWEIFLLCDLIASTIYFSVMLLRLMNTPTNVYYGIIILLYVHAWCVNLVLVGHVHASIMQMLRLAVWRTFLQPYAWRFLLNGASPFERFLQMCADKIAFALLLASCAHVFIKYHKSNNANWSEKKRV</sequence>
<evidence type="ECO:0000313" key="3">
    <source>
        <dbReference type="Proteomes" id="UP000192247"/>
    </source>
</evidence>
<dbReference type="InParanoid" id="A0A1V9XGZ5"/>
<keyword evidence="1" id="KW-0812">Transmembrane</keyword>
<keyword evidence="3" id="KW-1185">Reference proteome</keyword>
<organism evidence="2 3">
    <name type="scientific">Tropilaelaps mercedesae</name>
    <dbReference type="NCBI Taxonomy" id="418985"/>
    <lineage>
        <taxon>Eukaryota</taxon>
        <taxon>Metazoa</taxon>
        <taxon>Ecdysozoa</taxon>
        <taxon>Arthropoda</taxon>
        <taxon>Chelicerata</taxon>
        <taxon>Arachnida</taxon>
        <taxon>Acari</taxon>
        <taxon>Parasitiformes</taxon>
        <taxon>Mesostigmata</taxon>
        <taxon>Gamasina</taxon>
        <taxon>Dermanyssoidea</taxon>
        <taxon>Laelapidae</taxon>
        <taxon>Tropilaelaps</taxon>
    </lineage>
</organism>
<dbReference type="Proteomes" id="UP000192247">
    <property type="component" value="Unassembled WGS sequence"/>
</dbReference>
<gene>
    <name evidence="2" type="ORF">BIW11_10173</name>
</gene>